<dbReference type="Pfam" id="PF10973">
    <property type="entry name" value="DUF2799"/>
    <property type="match status" value="1"/>
</dbReference>
<evidence type="ECO:0008006" key="4">
    <source>
        <dbReference type="Google" id="ProtNLM"/>
    </source>
</evidence>
<organism evidence="2 3">
    <name type="scientific">Candidatus Thiodiazotropha endolucinida</name>
    <dbReference type="NCBI Taxonomy" id="1655433"/>
    <lineage>
        <taxon>Bacteria</taxon>
        <taxon>Pseudomonadati</taxon>
        <taxon>Pseudomonadota</taxon>
        <taxon>Gammaproteobacteria</taxon>
        <taxon>Chromatiales</taxon>
        <taxon>Sedimenticolaceae</taxon>
        <taxon>Candidatus Thiodiazotropha</taxon>
    </lineage>
</organism>
<name>A0A7Z1AGU3_9GAMM</name>
<sequence length="204" mass="23451">MIRHLVHITVLFSLASCATMDKDECRVADWYVIGYEDGAKGHSLSYLGNHRKACASHGIAPDSELYEQGRLAGLNEYCTRQNGFELGKSGSKFNPVCLPPLTKVFKQAWQDGREVYDAKSKLLASERRLKQQQKLVDTLYQQLKDSEARLISDGISSKQRRALLVEVKELNDELDIAEIKLTEFQDRVTYERNNLEEVEERYRY</sequence>
<evidence type="ECO:0000256" key="1">
    <source>
        <dbReference type="SAM" id="Coils"/>
    </source>
</evidence>
<dbReference type="Proteomes" id="UP000094769">
    <property type="component" value="Unassembled WGS sequence"/>
</dbReference>
<accession>A0A7Z1AGU3</accession>
<evidence type="ECO:0000313" key="2">
    <source>
        <dbReference type="EMBL" id="ODJ88933.1"/>
    </source>
</evidence>
<feature type="coiled-coil region" evidence="1">
    <location>
        <begin position="129"/>
        <end position="201"/>
    </location>
</feature>
<dbReference type="PROSITE" id="PS51257">
    <property type="entry name" value="PROKAR_LIPOPROTEIN"/>
    <property type="match status" value="1"/>
</dbReference>
<dbReference type="OrthoDB" id="5917215at2"/>
<proteinExistence type="predicted"/>
<dbReference type="EMBL" id="MARB01000003">
    <property type="protein sequence ID" value="ODJ88933.1"/>
    <property type="molecule type" value="Genomic_DNA"/>
</dbReference>
<keyword evidence="3" id="KW-1185">Reference proteome</keyword>
<dbReference type="AlphaFoldDB" id="A0A7Z1AGU3"/>
<comment type="caution">
    <text evidence="2">The sequence shown here is derived from an EMBL/GenBank/DDBJ whole genome shotgun (WGS) entry which is preliminary data.</text>
</comment>
<protein>
    <recommendedName>
        <fullName evidence="4">DUF2799 domain-containing protein</fullName>
    </recommendedName>
</protein>
<reference evidence="2 3" key="1">
    <citation type="submission" date="2016-06" db="EMBL/GenBank/DDBJ databases">
        <title>Genome sequence of endosymbiont of Candidatus Endolucinida thiodiazotropha.</title>
        <authorList>
            <person name="Poehlein A."/>
            <person name="Koenig S."/>
            <person name="Heiden S.E."/>
            <person name="Thuermer A."/>
            <person name="Voget S."/>
            <person name="Daniel R."/>
            <person name="Markert S."/>
            <person name="Gros O."/>
            <person name="Schweder T."/>
        </authorList>
    </citation>
    <scope>NUCLEOTIDE SEQUENCE [LARGE SCALE GENOMIC DNA]</scope>
    <source>
        <strain evidence="2 3">COS</strain>
    </source>
</reference>
<dbReference type="RefSeq" id="WP_083220511.1">
    <property type="nucleotide sequence ID" value="NZ_MARB01000003.1"/>
</dbReference>
<gene>
    <name evidence="2" type="ORF">CODIS_05440</name>
</gene>
<evidence type="ECO:0000313" key="3">
    <source>
        <dbReference type="Proteomes" id="UP000094769"/>
    </source>
</evidence>
<keyword evidence="1" id="KW-0175">Coiled coil</keyword>
<dbReference type="InterPro" id="IPR021242">
    <property type="entry name" value="DUF2799"/>
</dbReference>